<protein>
    <submittedName>
        <fullName evidence="1">Uncharacterized protein</fullName>
    </submittedName>
</protein>
<accession>A0AAE0BYA9</accession>
<evidence type="ECO:0000313" key="1">
    <source>
        <dbReference type="EMBL" id="KAK3244110.1"/>
    </source>
</evidence>
<reference evidence="1 2" key="1">
    <citation type="journal article" date="2015" name="Genome Biol. Evol.">
        <title>Comparative Genomics of a Bacterivorous Green Alga Reveals Evolutionary Causalities and Consequences of Phago-Mixotrophic Mode of Nutrition.</title>
        <authorList>
            <person name="Burns J.A."/>
            <person name="Paasch A."/>
            <person name="Narechania A."/>
            <person name="Kim E."/>
        </authorList>
    </citation>
    <scope>NUCLEOTIDE SEQUENCE [LARGE SCALE GENOMIC DNA]</scope>
    <source>
        <strain evidence="1 2">PLY_AMNH</strain>
    </source>
</reference>
<dbReference type="EMBL" id="LGRX02032274">
    <property type="protein sequence ID" value="KAK3244110.1"/>
    <property type="molecule type" value="Genomic_DNA"/>
</dbReference>
<feature type="non-terminal residue" evidence="1">
    <location>
        <position position="1"/>
    </location>
</feature>
<name>A0AAE0BYA9_9CHLO</name>
<sequence length="167" mass="18828">GNELRRLELLWDSIFESLKYAFTQATDDNSTLFDLVDTSGEVNDVYINDFLYGILVCLATKHLVRRLVTGWRNTGAAWSRVSDLKDIKFPADVDPEPLILDYYTALAKVPAALGAGAMPDRNANRQLMSALDREFYKNVCHSLVKGIEIEKMDFVGGHLQPHYAGFR</sequence>
<organism evidence="1 2">
    <name type="scientific">Cymbomonas tetramitiformis</name>
    <dbReference type="NCBI Taxonomy" id="36881"/>
    <lineage>
        <taxon>Eukaryota</taxon>
        <taxon>Viridiplantae</taxon>
        <taxon>Chlorophyta</taxon>
        <taxon>Pyramimonadophyceae</taxon>
        <taxon>Pyramimonadales</taxon>
        <taxon>Pyramimonadaceae</taxon>
        <taxon>Cymbomonas</taxon>
    </lineage>
</organism>
<comment type="caution">
    <text evidence="1">The sequence shown here is derived from an EMBL/GenBank/DDBJ whole genome shotgun (WGS) entry which is preliminary data.</text>
</comment>
<gene>
    <name evidence="1" type="ORF">CYMTET_46266</name>
</gene>
<dbReference type="Proteomes" id="UP001190700">
    <property type="component" value="Unassembled WGS sequence"/>
</dbReference>
<dbReference type="AlphaFoldDB" id="A0AAE0BYA9"/>
<proteinExistence type="predicted"/>
<keyword evidence="2" id="KW-1185">Reference proteome</keyword>
<evidence type="ECO:0000313" key="2">
    <source>
        <dbReference type="Proteomes" id="UP001190700"/>
    </source>
</evidence>